<evidence type="ECO:0000256" key="2">
    <source>
        <dbReference type="ARBA" id="ARBA00022884"/>
    </source>
</evidence>
<dbReference type="GO" id="GO:0003729">
    <property type="term" value="F:mRNA binding"/>
    <property type="evidence" value="ECO:0007669"/>
    <property type="project" value="TreeGrafter"/>
</dbReference>
<reference evidence="7" key="2">
    <citation type="journal article" date="2023" name="Science">
        <title>Genomic signatures of disease resistance in endangered staghorn corals.</title>
        <authorList>
            <person name="Vollmer S.V."/>
            <person name="Selwyn J.D."/>
            <person name="Despard B.A."/>
            <person name="Roesel C.L."/>
        </authorList>
    </citation>
    <scope>NUCLEOTIDE SEQUENCE</scope>
    <source>
        <strain evidence="7">K2</strain>
    </source>
</reference>
<dbReference type="Proteomes" id="UP001249851">
    <property type="component" value="Unassembled WGS sequence"/>
</dbReference>
<dbReference type="Gene3D" id="6.10.250.1170">
    <property type="match status" value="1"/>
</dbReference>
<feature type="compositionally biased region" description="Basic and acidic residues" evidence="5">
    <location>
        <begin position="35"/>
        <end position="44"/>
    </location>
</feature>
<evidence type="ECO:0000313" key="8">
    <source>
        <dbReference type="Proteomes" id="UP001249851"/>
    </source>
</evidence>
<feature type="region of interest" description="Disordered" evidence="5">
    <location>
        <begin position="1"/>
        <end position="101"/>
    </location>
</feature>
<dbReference type="InterPro" id="IPR012677">
    <property type="entry name" value="Nucleotide-bd_a/b_plait_sf"/>
</dbReference>
<keyword evidence="8" id="KW-1185">Reference proteome</keyword>
<feature type="compositionally biased region" description="Low complexity" evidence="5">
    <location>
        <begin position="84"/>
        <end position="94"/>
    </location>
</feature>
<keyword evidence="1" id="KW-0677">Repeat</keyword>
<evidence type="ECO:0000256" key="4">
    <source>
        <dbReference type="SAM" id="Coils"/>
    </source>
</evidence>
<protein>
    <submittedName>
        <fullName evidence="7">Splicing factor</fullName>
    </submittedName>
</protein>
<dbReference type="AlphaFoldDB" id="A0AAD9QB40"/>
<dbReference type="PANTHER" id="PTHR48025">
    <property type="entry name" value="OS02G0815200 PROTEIN"/>
    <property type="match status" value="1"/>
</dbReference>
<dbReference type="PROSITE" id="PS50102">
    <property type="entry name" value="RRM"/>
    <property type="match status" value="2"/>
</dbReference>
<dbReference type="SUPFAM" id="SSF54928">
    <property type="entry name" value="RNA-binding domain, RBD"/>
    <property type="match status" value="1"/>
</dbReference>
<feature type="compositionally biased region" description="Basic and acidic residues" evidence="5">
    <location>
        <begin position="65"/>
        <end position="79"/>
    </location>
</feature>
<feature type="compositionally biased region" description="Basic residues" evidence="5">
    <location>
        <begin position="1"/>
        <end position="12"/>
    </location>
</feature>
<proteinExistence type="predicted"/>
<dbReference type="InterPro" id="IPR000504">
    <property type="entry name" value="RRM_dom"/>
</dbReference>
<feature type="domain" description="RRM" evidence="6">
    <location>
        <begin position="179"/>
        <end position="248"/>
    </location>
</feature>
<keyword evidence="4" id="KW-0175">Coiled coil</keyword>
<dbReference type="PANTHER" id="PTHR48025:SF1">
    <property type="entry name" value="RRM DOMAIN-CONTAINING PROTEIN"/>
    <property type="match status" value="1"/>
</dbReference>
<accession>A0AAD9QB40</accession>
<keyword evidence="2 3" id="KW-0694">RNA-binding</keyword>
<evidence type="ECO:0000259" key="6">
    <source>
        <dbReference type="PROSITE" id="PS50102"/>
    </source>
</evidence>
<name>A0AAD9QB40_ACRCE</name>
<dbReference type="CDD" id="cd12332">
    <property type="entry name" value="RRM1_p54nrb_like"/>
    <property type="match status" value="1"/>
</dbReference>
<evidence type="ECO:0000313" key="7">
    <source>
        <dbReference type="EMBL" id="KAK2558052.1"/>
    </source>
</evidence>
<feature type="domain" description="RRM" evidence="6">
    <location>
        <begin position="106"/>
        <end position="177"/>
    </location>
</feature>
<feature type="coiled-coil region" evidence="4">
    <location>
        <begin position="292"/>
        <end position="390"/>
    </location>
</feature>
<sequence>MPSSRSRSRSPRRSSTSSYSKEKPNSRELITIKTENSDSDEKKSSSPASKNDADSSKTKTNTSSGKEEKPVEKNYRKPSESPASKSSTNWSSGSNRPKERKFSGRCRLFVGNLVSCDETELRGMFEKFGEVAEVFVNSEKGFGFVRLDTRLNAEAAKQGVDGTFRMGRTLRVRFATHASALKVLNLNPLVSNEILHQAFSQFGIVERAVVVCDDRGRSKGYGIVEFSRKNNAQTALQQVNDGLFLLGRMPCPVSVKQMEHEEDEDGITDESIKRNPDFQKWRALEEVEVSQREALDNQFKEAREKLESEMKQAIQEHETMLMRQELQRRQDELHRMEEKRQRDELMRQAEMRRQEERRLQEELIRREEELRHKEELFRQQQHELQRHRQEDMMWQGPGAMGGGMEWDMGRGGLGRGGAGRGMRPPGMMNPPRMGPGPGGPGMMPFRGPPPMGGPRFGAPRGPPMGPGMRPSLVSGLWQSLSLSEELSKFYDK</sequence>
<gene>
    <name evidence="7" type="ORF">P5673_019621</name>
</gene>
<dbReference type="Pfam" id="PF00076">
    <property type="entry name" value="RRM_1"/>
    <property type="match status" value="2"/>
</dbReference>
<feature type="region of interest" description="Disordered" evidence="5">
    <location>
        <begin position="433"/>
        <end position="470"/>
    </location>
</feature>
<dbReference type="Gene3D" id="3.30.70.330">
    <property type="match status" value="2"/>
</dbReference>
<dbReference type="FunFam" id="3.30.70.330:FF:000043">
    <property type="entry name" value="paraspeckle component 1 isoform X1"/>
    <property type="match status" value="1"/>
</dbReference>
<dbReference type="InterPro" id="IPR050502">
    <property type="entry name" value="Euk_RNA-bind_prot"/>
</dbReference>
<reference evidence="7" key="1">
    <citation type="journal article" date="2023" name="G3 (Bethesda)">
        <title>Whole genome assembly and annotation of the endangered Caribbean coral Acropora cervicornis.</title>
        <authorList>
            <person name="Selwyn J.D."/>
            <person name="Vollmer S.V."/>
        </authorList>
    </citation>
    <scope>NUCLEOTIDE SEQUENCE</scope>
    <source>
        <strain evidence="7">K2</strain>
    </source>
</reference>
<evidence type="ECO:0000256" key="3">
    <source>
        <dbReference type="PROSITE-ProRule" id="PRU00176"/>
    </source>
</evidence>
<dbReference type="InterPro" id="IPR035979">
    <property type="entry name" value="RBD_domain_sf"/>
</dbReference>
<comment type="caution">
    <text evidence="7">The sequence shown here is derived from an EMBL/GenBank/DDBJ whole genome shotgun (WGS) entry which is preliminary data.</text>
</comment>
<organism evidence="7 8">
    <name type="scientific">Acropora cervicornis</name>
    <name type="common">Staghorn coral</name>
    <dbReference type="NCBI Taxonomy" id="6130"/>
    <lineage>
        <taxon>Eukaryota</taxon>
        <taxon>Metazoa</taxon>
        <taxon>Cnidaria</taxon>
        <taxon>Anthozoa</taxon>
        <taxon>Hexacorallia</taxon>
        <taxon>Scleractinia</taxon>
        <taxon>Astrocoeniina</taxon>
        <taxon>Acroporidae</taxon>
        <taxon>Acropora</taxon>
    </lineage>
</organism>
<evidence type="ECO:0000256" key="5">
    <source>
        <dbReference type="SAM" id="MobiDB-lite"/>
    </source>
</evidence>
<evidence type="ECO:0000256" key="1">
    <source>
        <dbReference type="ARBA" id="ARBA00022737"/>
    </source>
</evidence>
<dbReference type="EMBL" id="JARQWQ010000046">
    <property type="protein sequence ID" value="KAK2558052.1"/>
    <property type="molecule type" value="Genomic_DNA"/>
</dbReference>
<dbReference type="SMART" id="SM00360">
    <property type="entry name" value="RRM"/>
    <property type="match status" value="2"/>
</dbReference>